<reference evidence="1" key="1">
    <citation type="submission" date="2020-07" db="EMBL/GenBank/DDBJ databases">
        <title>Draft Genome Sequence of a Deep-Sea Yeast, Naganishia (Cryptococcus) liquefaciens strain N6.</title>
        <authorList>
            <person name="Han Y.W."/>
            <person name="Kajitani R."/>
            <person name="Morimoto H."/>
            <person name="Parhat M."/>
            <person name="Tsubouchi H."/>
            <person name="Bakenova O."/>
            <person name="Ogata M."/>
            <person name="Argunhan B."/>
            <person name="Aoki R."/>
            <person name="Kajiwara S."/>
            <person name="Itoh T."/>
            <person name="Iwasaki H."/>
        </authorList>
    </citation>
    <scope>NUCLEOTIDE SEQUENCE</scope>
    <source>
        <strain evidence="1">N6</strain>
    </source>
</reference>
<dbReference type="AlphaFoldDB" id="A0A8H3TWG9"/>
<comment type="caution">
    <text evidence="1">The sequence shown here is derived from an EMBL/GenBank/DDBJ whole genome shotgun (WGS) entry which is preliminary data.</text>
</comment>
<dbReference type="Proteomes" id="UP000620104">
    <property type="component" value="Unassembled WGS sequence"/>
</dbReference>
<gene>
    <name evidence="1" type="ORF">NliqN6_4452</name>
</gene>
<sequence>MISLSSFPAYPAETLKVPVPPVGFPALGGFPLPAPLPTPAVIADPPRRPYQFESYRFFLSLDPDSSYNPEDLLAAGFAELQVLRSGTDYRNLSQALRAFVDAHRNTLDARNAAARNLAQYLAVPLAKLLLEYLDEMNDGTQQGLAFKPFSWSMEVLQQHQTYWDALGLTLCCDGIDFICSCFTQALQNQSCFRHRFETIQGLPLVLLTGILKRIIYEEHLRVVDEDNFIWSRIPPSSPSLSRVDSMEPSRAISGYPITSCVDVSTLQKDPRVTDVIASSLSTWSRADALDMGPPLLPPDRFAKTMVEAAESSRQTLGGIILESAPGLDGSIFQQTISDDVTANSFMVWSCVSTRFPW</sequence>
<accession>A0A8H3TWG9</accession>
<name>A0A8H3TWG9_9TREE</name>
<evidence type="ECO:0000313" key="1">
    <source>
        <dbReference type="EMBL" id="GHJ88050.1"/>
    </source>
</evidence>
<organism evidence="1 2">
    <name type="scientific">Naganishia liquefaciens</name>
    <dbReference type="NCBI Taxonomy" id="104408"/>
    <lineage>
        <taxon>Eukaryota</taxon>
        <taxon>Fungi</taxon>
        <taxon>Dikarya</taxon>
        <taxon>Basidiomycota</taxon>
        <taxon>Agaricomycotina</taxon>
        <taxon>Tremellomycetes</taxon>
        <taxon>Filobasidiales</taxon>
        <taxon>Filobasidiaceae</taxon>
        <taxon>Naganishia</taxon>
    </lineage>
</organism>
<keyword evidence="2" id="KW-1185">Reference proteome</keyword>
<proteinExistence type="predicted"/>
<dbReference type="EMBL" id="BLZA01000028">
    <property type="protein sequence ID" value="GHJ88050.1"/>
    <property type="molecule type" value="Genomic_DNA"/>
</dbReference>
<protein>
    <submittedName>
        <fullName evidence="1">Uncharacterized protein</fullName>
    </submittedName>
</protein>
<evidence type="ECO:0000313" key="2">
    <source>
        <dbReference type="Proteomes" id="UP000620104"/>
    </source>
</evidence>